<keyword evidence="1" id="KW-1133">Transmembrane helix</keyword>
<dbReference type="GeneTree" id="ENSGT00730000112003"/>
<dbReference type="InterPro" id="IPR007775">
    <property type="entry name" value="Leukocyte-sp_tscrpt_1_LST1"/>
</dbReference>
<protein>
    <submittedName>
        <fullName evidence="2">Leukocyte specific transcript 1</fullName>
    </submittedName>
</protein>
<keyword evidence="1" id="KW-0812">Transmembrane</keyword>
<organism evidence="2 3">
    <name type="scientific">Rattus norvegicus</name>
    <name type="common">Rat</name>
    <dbReference type="NCBI Taxonomy" id="10116"/>
    <lineage>
        <taxon>Eukaryota</taxon>
        <taxon>Metazoa</taxon>
        <taxon>Chordata</taxon>
        <taxon>Craniata</taxon>
        <taxon>Vertebrata</taxon>
        <taxon>Euteleostomi</taxon>
        <taxon>Mammalia</taxon>
        <taxon>Eutheria</taxon>
        <taxon>Euarchontoglires</taxon>
        <taxon>Glires</taxon>
        <taxon>Rodentia</taxon>
        <taxon>Myomorpha</taxon>
        <taxon>Muroidea</taxon>
        <taxon>Muridae</taxon>
        <taxon>Murinae</taxon>
        <taxon>Rattus</taxon>
    </lineage>
</organism>
<proteinExistence type="evidence at protein level"/>
<reference evidence="2" key="1">
    <citation type="submission" date="2024-01" db="EMBL/GenBank/DDBJ databases">
        <title>GRCr8: a new rat reference genome assembly contstructed from accurate long reads and long range scaffolding.</title>
        <authorList>
            <person name="Doris P.A."/>
            <person name="Kalbfleisch T."/>
            <person name="Li K."/>
            <person name="Howe K."/>
            <person name="Wood J."/>
        </authorList>
    </citation>
    <scope>NUCLEOTIDE SEQUENCE [LARGE SCALE GENOMIC DNA]</scope>
    <source>
        <strain evidence="2">Brown Norway</strain>
    </source>
</reference>
<reference evidence="2" key="2">
    <citation type="submission" date="2025-08" db="UniProtKB">
        <authorList>
            <consortium name="Ensembl"/>
        </authorList>
    </citation>
    <scope>IDENTIFICATION</scope>
    <source>
        <strain evidence="2">Brown Norway</strain>
    </source>
</reference>
<dbReference type="Ensembl" id="ENSRNOT00000165937.1">
    <property type="protein sequence ID" value="ENSRNOP00000101794.1"/>
    <property type="gene ID" value="ENSRNOG00000000855.10"/>
</dbReference>
<gene>
    <name evidence="2" type="primary">Lst1</name>
</gene>
<accession>A0ABK0L0V5</accession>
<evidence type="ECO:0000313" key="3">
    <source>
        <dbReference type="Proteomes" id="UP000002494"/>
    </source>
</evidence>
<evidence type="ECO:0000313" key="2">
    <source>
        <dbReference type="Ensembl" id="ENSRNOP00000101794.1"/>
    </source>
</evidence>
<keyword evidence="1" id="KW-0472">Membrane</keyword>
<dbReference type="RGD" id="620077">
    <property type="gene designation" value="Lst1"/>
</dbReference>
<evidence type="ECO:0007829" key="4">
    <source>
        <dbReference type="PeptideAtlas" id="A0ABK0L0V5"/>
    </source>
</evidence>
<keyword evidence="3" id="KW-1185">Reference proteome</keyword>
<dbReference type="Pfam" id="PF05083">
    <property type="entry name" value="LST1"/>
    <property type="match status" value="1"/>
</dbReference>
<evidence type="ECO:0000256" key="1">
    <source>
        <dbReference type="SAM" id="Phobius"/>
    </source>
</evidence>
<dbReference type="PANTHER" id="PTHR15452:SF5">
    <property type="entry name" value="LEUKOCYTE-SPECIFIC TRANSCRIPT 1 PROTEIN"/>
    <property type="match status" value="1"/>
</dbReference>
<reference evidence="2" key="3">
    <citation type="submission" date="2025-09" db="UniProtKB">
        <authorList>
            <consortium name="Ensembl"/>
        </authorList>
    </citation>
    <scope>IDENTIFICATION</scope>
    <source>
        <strain evidence="2">Brown Norway</strain>
    </source>
</reference>
<keyword evidence="4" id="KW-1267">Proteomics identification</keyword>
<name>A0ABK0L0V5_RAT</name>
<feature type="transmembrane region" description="Helical" evidence="1">
    <location>
        <begin position="34"/>
        <end position="54"/>
    </location>
</feature>
<dbReference type="Proteomes" id="UP000002494">
    <property type="component" value="Chromosome 20"/>
</dbReference>
<sequence length="112" mass="12359">MTRMPPCDWGEALKTWGCKDLKFTNTWLLEKQCYLLLGSLVLGGLLLLLVIILFRYPGSSHLQAQVSGQELHYASLQKLPASSSDMEGRGEGEGVKEDASTDYACIVLNKPN</sequence>
<dbReference type="PANTHER" id="PTHR15452">
    <property type="entry name" value="LEUKOCYTE-SPECIFIC TRANSCRIPT 1 PROTEIN"/>
    <property type="match status" value="1"/>
</dbReference>